<proteinExistence type="predicted"/>
<dbReference type="Proteomes" id="UP000624709">
    <property type="component" value="Unassembled WGS sequence"/>
</dbReference>
<dbReference type="EMBL" id="BOMS01000102">
    <property type="protein sequence ID" value="GIE70336.1"/>
    <property type="molecule type" value="Genomic_DNA"/>
</dbReference>
<accession>A0ABQ4BI19</accession>
<protein>
    <submittedName>
        <fullName evidence="1">Uncharacterized protein</fullName>
    </submittedName>
</protein>
<evidence type="ECO:0000313" key="2">
    <source>
        <dbReference type="Proteomes" id="UP000624709"/>
    </source>
</evidence>
<organism evidence="1 2">
    <name type="scientific">Actinoplanes palleronii</name>
    <dbReference type="NCBI Taxonomy" id="113570"/>
    <lineage>
        <taxon>Bacteria</taxon>
        <taxon>Bacillati</taxon>
        <taxon>Actinomycetota</taxon>
        <taxon>Actinomycetes</taxon>
        <taxon>Micromonosporales</taxon>
        <taxon>Micromonosporaceae</taxon>
        <taxon>Actinoplanes</taxon>
    </lineage>
</organism>
<gene>
    <name evidence="1" type="ORF">Apa02nite_064440</name>
</gene>
<sequence>MFGFQTAQLSDSYVQAAGCDRGRVEPVLCCAWATAFWLLVTSASSSEITFASALAVVTGAAEHNPARRVTWVGGWESG</sequence>
<reference evidence="1 2" key="1">
    <citation type="submission" date="2021-01" db="EMBL/GenBank/DDBJ databases">
        <title>Whole genome shotgun sequence of Actinoplanes palleronii NBRC 14916.</title>
        <authorList>
            <person name="Komaki H."/>
            <person name="Tamura T."/>
        </authorList>
    </citation>
    <scope>NUCLEOTIDE SEQUENCE [LARGE SCALE GENOMIC DNA]</scope>
    <source>
        <strain evidence="1 2">NBRC 14916</strain>
    </source>
</reference>
<keyword evidence="2" id="KW-1185">Reference proteome</keyword>
<evidence type="ECO:0000313" key="1">
    <source>
        <dbReference type="EMBL" id="GIE70336.1"/>
    </source>
</evidence>
<name>A0ABQ4BI19_9ACTN</name>
<comment type="caution">
    <text evidence="1">The sequence shown here is derived from an EMBL/GenBank/DDBJ whole genome shotgun (WGS) entry which is preliminary data.</text>
</comment>